<comment type="caution">
    <text evidence="1">The sequence shown here is derived from an EMBL/GenBank/DDBJ whole genome shotgun (WGS) entry which is preliminary data.</text>
</comment>
<keyword evidence="2" id="KW-1185">Reference proteome</keyword>
<name>A0AAV5LCB6_9ROSI</name>
<dbReference type="AlphaFoldDB" id="A0AAV5LCB6"/>
<evidence type="ECO:0000313" key="1">
    <source>
        <dbReference type="EMBL" id="GKV34743.1"/>
    </source>
</evidence>
<sequence>MNFCNSSSSGEFYCPLTISDLDLSPLKEVRVKSESDIVRELEFFEDPDCIPPHTLCSESYETEEMSFEETLSIGGNEELRMLEYNDISIESESSGSKRTEGRVGRNEVVKVGAEEVPVNILEVGDRSDKCYDSGA</sequence>
<proteinExistence type="predicted"/>
<dbReference type="Proteomes" id="UP001054252">
    <property type="component" value="Unassembled WGS sequence"/>
</dbReference>
<gene>
    <name evidence="1" type="ORF">SLEP1_g43090</name>
</gene>
<organism evidence="1 2">
    <name type="scientific">Rubroshorea leprosula</name>
    <dbReference type="NCBI Taxonomy" id="152421"/>
    <lineage>
        <taxon>Eukaryota</taxon>
        <taxon>Viridiplantae</taxon>
        <taxon>Streptophyta</taxon>
        <taxon>Embryophyta</taxon>
        <taxon>Tracheophyta</taxon>
        <taxon>Spermatophyta</taxon>
        <taxon>Magnoliopsida</taxon>
        <taxon>eudicotyledons</taxon>
        <taxon>Gunneridae</taxon>
        <taxon>Pentapetalae</taxon>
        <taxon>rosids</taxon>
        <taxon>malvids</taxon>
        <taxon>Malvales</taxon>
        <taxon>Dipterocarpaceae</taxon>
        <taxon>Rubroshorea</taxon>
    </lineage>
</organism>
<dbReference type="EMBL" id="BPVZ01000107">
    <property type="protein sequence ID" value="GKV34743.1"/>
    <property type="molecule type" value="Genomic_DNA"/>
</dbReference>
<protein>
    <submittedName>
        <fullName evidence="1">Uncharacterized protein</fullName>
    </submittedName>
</protein>
<reference evidence="1 2" key="1">
    <citation type="journal article" date="2021" name="Commun. Biol.">
        <title>The genome of Shorea leprosula (Dipterocarpaceae) highlights the ecological relevance of drought in aseasonal tropical rainforests.</title>
        <authorList>
            <person name="Ng K.K.S."/>
            <person name="Kobayashi M.J."/>
            <person name="Fawcett J.A."/>
            <person name="Hatakeyama M."/>
            <person name="Paape T."/>
            <person name="Ng C.H."/>
            <person name="Ang C.C."/>
            <person name="Tnah L.H."/>
            <person name="Lee C.T."/>
            <person name="Nishiyama T."/>
            <person name="Sese J."/>
            <person name="O'Brien M.J."/>
            <person name="Copetti D."/>
            <person name="Mohd Noor M.I."/>
            <person name="Ong R.C."/>
            <person name="Putra M."/>
            <person name="Sireger I.Z."/>
            <person name="Indrioko S."/>
            <person name="Kosugi Y."/>
            <person name="Izuno A."/>
            <person name="Isagi Y."/>
            <person name="Lee S.L."/>
            <person name="Shimizu K.K."/>
        </authorList>
    </citation>
    <scope>NUCLEOTIDE SEQUENCE [LARGE SCALE GENOMIC DNA]</scope>
    <source>
        <strain evidence="1">214</strain>
    </source>
</reference>
<accession>A0AAV5LCB6</accession>
<evidence type="ECO:0000313" key="2">
    <source>
        <dbReference type="Proteomes" id="UP001054252"/>
    </source>
</evidence>